<dbReference type="RefSeq" id="WP_007322228.1">
    <property type="nucleotide sequence ID" value="NZ_BAEE01000052.1"/>
</dbReference>
<reference evidence="6 7" key="1">
    <citation type="submission" date="2011-11" db="EMBL/GenBank/DDBJ databases">
        <title>Whole genome shotgun sequence of Gordonia araii NBRC 100433.</title>
        <authorList>
            <person name="Yoshida Y."/>
            <person name="Hosoyama A."/>
            <person name="Tsuchikane K."/>
            <person name="Katsumata H."/>
            <person name="Yamazaki S."/>
            <person name="Fujita N."/>
        </authorList>
    </citation>
    <scope>NUCLEOTIDE SEQUENCE [LARGE SCALE GENOMIC DNA]</scope>
    <source>
        <strain evidence="6 7">NBRC 100433</strain>
    </source>
</reference>
<dbReference type="EMBL" id="BAEE01000052">
    <property type="protein sequence ID" value="GAB10153.1"/>
    <property type="molecule type" value="Genomic_DNA"/>
</dbReference>
<evidence type="ECO:0000256" key="1">
    <source>
        <dbReference type="ARBA" id="ARBA00022729"/>
    </source>
</evidence>
<sequence length="192" mass="19968">MKLPRIFAGVMVAGMALSVAACGGNDDDGLPELPPISTSTQASAPAASGAADDLSGLTNAKKRPTVAVLNQMLETALDPDVPNAEKTKLVEGSEKDPDVFDKLVQARKENPDATYKIIPPVIPAGPKKATVKVQVKIGENPPAKAEASIVYTGGRWKLSRNTVCPLLEGNDVKTAMCPATMKPSARTPKPAG</sequence>
<feature type="compositionally biased region" description="Low complexity" evidence="3">
    <location>
        <begin position="37"/>
        <end position="57"/>
    </location>
</feature>
<evidence type="ECO:0000259" key="5">
    <source>
        <dbReference type="Pfam" id="PF26580"/>
    </source>
</evidence>
<accession>G7H2S8</accession>
<keyword evidence="7" id="KW-1185">Reference proteome</keyword>
<dbReference type="Proteomes" id="UP000035088">
    <property type="component" value="Unassembled WGS sequence"/>
</dbReference>
<evidence type="ECO:0000256" key="2">
    <source>
        <dbReference type="ARBA" id="ARBA00093774"/>
    </source>
</evidence>
<evidence type="ECO:0000313" key="6">
    <source>
        <dbReference type="EMBL" id="GAB10153.1"/>
    </source>
</evidence>
<dbReference type="InterPro" id="IPR058644">
    <property type="entry name" value="Mtb12-like_C"/>
</dbReference>
<feature type="chain" id="PRO_5039206060" description="Low molecular weight antigen MTB12-like C-terminal domain-containing protein" evidence="4">
    <location>
        <begin position="22"/>
        <end position="192"/>
    </location>
</feature>
<keyword evidence="1 4" id="KW-0732">Signal</keyword>
<feature type="region of interest" description="Disordered" evidence="3">
    <location>
        <begin position="25"/>
        <end position="57"/>
    </location>
</feature>
<dbReference type="STRING" id="1073574.GOARA_052_00520"/>
<comment type="similarity">
    <text evidence="2">Belongs to the MTB12 family.</text>
</comment>
<dbReference type="AlphaFoldDB" id="G7H2S8"/>
<comment type="caution">
    <text evidence="6">The sequence shown here is derived from an EMBL/GenBank/DDBJ whole genome shotgun (WGS) entry which is preliminary data.</text>
</comment>
<protein>
    <recommendedName>
        <fullName evidence="5">Low molecular weight antigen MTB12-like C-terminal domain-containing protein</fullName>
    </recommendedName>
</protein>
<evidence type="ECO:0000256" key="4">
    <source>
        <dbReference type="SAM" id="SignalP"/>
    </source>
</evidence>
<gene>
    <name evidence="6" type="ORF">GOARA_052_00520</name>
</gene>
<organism evidence="6 7">
    <name type="scientific">Gordonia araii NBRC 100433</name>
    <dbReference type="NCBI Taxonomy" id="1073574"/>
    <lineage>
        <taxon>Bacteria</taxon>
        <taxon>Bacillati</taxon>
        <taxon>Actinomycetota</taxon>
        <taxon>Actinomycetes</taxon>
        <taxon>Mycobacteriales</taxon>
        <taxon>Gordoniaceae</taxon>
        <taxon>Gordonia</taxon>
    </lineage>
</organism>
<evidence type="ECO:0000256" key="3">
    <source>
        <dbReference type="SAM" id="MobiDB-lite"/>
    </source>
</evidence>
<dbReference type="PROSITE" id="PS51257">
    <property type="entry name" value="PROKAR_LIPOPROTEIN"/>
    <property type="match status" value="1"/>
</dbReference>
<feature type="domain" description="Low molecular weight antigen MTB12-like C-terminal" evidence="5">
    <location>
        <begin position="63"/>
        <end position="169"/>
    </location>
</feature>
<evidence type="ECO:0000313" key="7">
    <source>
        <dbReference type="Proteomes" id="UP000035088"/>
    </source>
</evidence>
<feature type="signal peptide" evidence="4">
    <location>
        <begin position="1"/>
        <end position="21"/>
    </location>
</feature>
<proteinExistence type="inferred from homology"/>
<name>G7H2S8_9ACTN</name>
<dbReference type="Pfam" id="PF26580">
    <property type="entry name" value="Mtb12_C"/>
    <property type="match status" value="1"/>
</dbReference>